<comment type="subcellular location">
    <subcellularLocation>
        <location evidence="1">Cell membrane</location>
        <topology evidence="1">Multi-pass membrane protein</topology>
    </subcellularLocation>
</comment>
<dbReference type="SUPFAM" id="SSF103473">
    <property type="entry name" value="MFS general substrate transporter"/>
    <property type="match status" value="1"/>
</dbReference>
<sequence>MRLLRPLGHGQFLGLWTAYTLSIAATTVLPTILALMILDWQTGIGDLGIALSSRTAGFLVGALLGGQIADRFPRHAVIAFASLSRGLAVIFIALFFGRDITLIALCLFIAGAGEGAFRSAYQSVLVEVLEQDLLQQANALTTLSARILQTGGPLAAVAVYSLFGAATALLIAGSLWVSGALLIVIMWRTFSTISPEEEHYGGSSAGFWTSYRDGLREALRHHWFLAGLAALLVWLALGNSVQQLLLPVISRDLLGGNTFMGLALSSYAAGALIGALYLGSTKAQPLGCIAFIGLALYGLVPLALASGENWFILAAYFLGGLGIELFNIPWFTTIQSRIPRDLLGRISSIDFLVSYGISPLALAGLPSITLAVGRTEVLIVAGVLVIFAPLACWILLITSEFRRTQKTQDKS</sequence>
<feature type="domain" description="Major facilitator superfamily (MFS) profile" evidence="7">
    <location>
        <begin position="1"/>
        <end position="191"/>
    </location>
</feature>
<gene>
    <name evidence="8" type="ORF">Q2T52_10725</name>
</gene>
<keyword evidence="5 6" id="KW-0472">Membrane</keyword>
<evidence type="ECO:0000313" key="9">
    <source>
        <dbReference type="Proteomes" id="UP001169006"/>
    </source>
</evidence>
<feature type="transmembrane region" description="Helical" evidence="6">
    <location>
        <begin position="378"/>
        <end position="397"/>
    </location>
</feature>
<feature type="transmembrane region" description="Helical" evidence="6">
    <location>
        <begin position="286"/>
        <end position="304"/>
    </location>
</feature>
<reference evidence="8" key="1">
    <citation type="journal article" date="2015" name="Int. J. Syst. Evol. Microbiol.">
        <title>Rhizobium oryzicola sp. nov., potential plant-growth-promoting endophytic bacteria isolated from rice roots.</title>
        <authorList>
            <person name="Zhang X.X."/>
            <person name="Gao J.S."/>
            <person name="Cao Y.H."/>
            <person name="Sheirdil R.A."/>
            <person name="Wang X.C."/>
            <person name="Zhang L."/>
        </authorList>
    </citation>
    <scope>NUCLEOTIDE SEQUENCE</scope>
    <source>
        <strain evidence="8">05753</strain>
    </source>
</reference>
<evidence type="ECO:0000256" key="3">
    <source>
        <dbReference type="ARBA" id="ARBA00022692"/>
    </source>
</evidence>
<dbReference type="PROSITE" id="PS50850">
    <property type="entry name" value="MFS"/>
    <property type="match status" value="1"/>
</dbReference>
<evidence type="ECO:0000256" key="6">
    <source>
        <dbReference type="SAM" id="Phobius"/>
    </source>
</evidence>
<dbReference type="RefSeq" id="WP_302076743.1">
    <property type="nucleotide sequence ID" value="NZ_JAUKWQ010000003.1"/>
</dbReference>
<evidence type="ECO:0000256" key="2">
    <source>
        <dbReference type="ARBA" id="ARBA00022475"/>
    </source>
</evidence>
<protein>
    <submittedName>
        <fullName evidence="8">MFS transporter</fullName>
    </submittedName>
</protein>
<keyword evidence="9" id="KW-1185">Reference proteome</keyword>
<dbReference type="CDD" id="cd06173">
    <property type="entry name" value="MFS_MefA_like"/>
    <property type="match status" value="1"/>
</dbReference>
<feature type="transmembrane region" description="Helical" evidence="6">
    <location>
        <begin position="158"/>
        <end position="185"/>
    </location>
</feature>
<feature type="transmembrane region" description="Helical" evidence="6">
    <location>
        <begin position="259"/>
        <end position="279"/>
    </location>
</feature>
<dbReference type="EMBL" id="JAUKWQ010000003">
    <property type="protein sequence ID" value="MDO1582570.1"/>
    <property type="molecule type" value="Genomic_DNA"/>
</dbReference>
<evidence type="ECO:0000256" key="5">
    <source>
        <dbReference type="ARBA" id="ARBA00023136"/>
    </source>
</evidence>
<organism evidence="8 9">
    <name type="scientific">Rhizobium oryzicola</name>
    <dbReference type="NCBI Taxonomy" id="1232668"/>
    <lineage>
        <taxon>Bacteria</taxon>
        <taxon>Pseudomonadati</taxon>
        <taxon>Pseudomonadota</taxon>
        <taxon>Alphaproteobacteria</taxon>
        <taxon>Hyphomicrobiales</taxon>
        <taxon>Rhizobiaceae</taxon>
        <taxon>Rhizobium/Agrobacterium group</taxon>
        <taxon>Rhizobium</taxon>
    </lineage>
</organism>
<dbReference type="Pfam" id="PF07690">
    <property type="entry name" value="MFS_1"/>
    <property type="match status" value="1"/>
</dbReference>
<keyword evidence="2" id="KW-1003">Cell membrane</keyword>
<name>A0ABT8SVW0_9HYPH</name>
<feature type="transmembrane region" description="Helical" evidence="6">
    <location>
        <begin position="352"/>
        <end position="372"/>
    </location>
</feature>
<feature type="transmembrane region" description="Helical" evidence="6">
    <location>
        <begin position="12"/>
        <end position="38"/>
    </location>
</feature>
<dbReference type="Gene3D" id="1.20.1250.20">
    <property type="entry name" value="MFS general substrate transporter like domains"/>
    <property type="match status" value="1"/>
</dbReference>
<evidence type="ECO:0000256" key="4">
    <source>
        <dbReference type="ARBA" id="ARBA00022989"/>
    </source>
</evidence>
<evidence type="ECO:0000259" key="7">
    <source>
        <dbReference type="PROSITE" id="PS50850"/>
    </source>
</evidence>
<feature type="transmembrane region" description="Helical" evidence="6">
    <location>
        <begin position="310"/>
        <end position="331"/>
    </location>
</feature>
<dbReference type="InterPro" id="IPR020846">
    <property type="entry name" value="MFS_dom"/>
</dbReference>
<keyword evidence="3 6" id="KW-0812">Transmembrane</keyword>
<dbReference type="InterPro" id="IPR011701">
    <property type="entry name" value="MFS"/>
</dbReference>
<keyword evidence="4 6" id="KW-1133">Transmembrane helix</keyword>
<dbReference type="Proteomes" id="UP001169006">
    <property type="component" value="Unassembled WGS sequence"/>
</dbReference>
<evidence type="ECO:0000313" key="8">
    <source>
        <dbReference type="EMBL" id="MDO1582570.1"/>
    </source>
</evidence>
<dbReference type="PANTHER" id="PTHR23513:SF6">
    <property type="entry name" value="MAJOR FACILITATOR SUPERFAMILY ASSOCIATED DOMAIN-CONTAINING PROTEIN"/>
    <property type="match status" value="1"/>
</dbReference>
<feature type="transmembrane region" description="Helical" evidence="6">
    <location>
        <begin position="44"/>
        <end position="66"/>
    </location>
</feature>
<proteinExistence type="predicted"/>
<accession>A0ABT8SVW0</accession>
<evidence type="ECO:0000256" key="1">
    <source>
        <dbReference type="ARBA" id="ARBA00004651"/>
    </source>
</evidence>
<dbReference type="InterPro" id="IPR036259">
    <property type="entry name" value="MFS_trans_sf"/>
</dbReference>
<reference evidence="8" key="2">
    <citation type="submission" date="2023-07" db="EMBL/GenBank/DDBJ databases">
        <authorList>
            <person name="Sun H."/>
        </authorList>
    </citation>
    <scope>NUCLEOTIDE SEQUENCE</scope>
    <source>
        <strain evidence="8">05753</strain>
    </source>
</reference>
<comment type="caution">
    <text evidence="8">The sequence shown here is derived from an EMBL/GenBank/DDBJ whole genome shotgun (WGS) entry which is preliminary data.</text>
</comment>
<feature type="transmembrane region" description="Helical" evidence="6">
    <location>
        <begin position="87"/>
        <end position="110"/>
    </location>
</feature>
<dbReference type="PANTHER" id="PTHR23513">
    <property type="entry name" value="INTEGRAL MEMBRANE EFFLUX PROTEIN-RELATED"/>
    <property type="match status" value="1"/>
</dbReference>
<feature type="transmembrane region" description="Helical" evidence="6">
    <location>
        <begin position="222"/>
        <end position="239"/>
    </location>
</feature>